<evidence type="ECO:0000256" key="8">
    <source>
        <dbReference type="ARBA" id="ARBA00022989"/>
    </source>
</evidence>
<keyword evidence="7 10" id="KW-0256">Endoplasmic reticulum</keyword>
<feature type="transmembrane region" description="Helical" evidence="10">
    <location>
        <begin position="91"/>
        <end position="109"/>
    </location>
</feature>
<keyword evidence="6 10" id="KW-0812">Transmembrane</keyword>
<comment type="caution">
    <text evidence="11">The sequence shown here is derived from an EMBL/GenBank/DDBJ whole genome shotgun (WGS) entry which is preliminary data.</text>
</comment>
<name>A0A9Q0LJX6_ANAIG</name>
<dbReference type="EMBL" id="JAPDFW010000081">
    <property type="protein sequence ID" value="KAJ5072530.1"/>
    <property type="molecule type" value="Genomic_DNA"/>
</dbReference>
<organism evidence="11 12">
    <name type="scientific">Anaeramoeba ignava</name>
    <name type="common">Anaerobic marine amoeba</name>
    <dbReference type="NCBI Taxonomy" id="1746090"/>
    <lineage>
        <taxon>Eukaryota</taxon>
        <taxon>Metamonada</taxon>
        <taxon>Anaeramoebidae</taxon>
        <taxon>Anaeramoeba</taxon>
    </lineage>
</organism>
<feature type="transmembrane region" description="Helical" evidence="10">
    <location>
        <begin position="141"/>
        <end position="159"/>
    </location>
</feature>
<evidence type="ECO:0000256" key="7">
    <source>
        <dbReference type="ARBA" id="ARBA00022824"/>
    </source>
</evidence>
<dbReference type="Proteomes" id="UP001149090">
    <property type="component" value="Unassembled WGS sequence"/>
</dbReference>
<feature type="transmembrane region" description="Helical" evidence="10">
    <location>
        <begin position="287"/>
        <end position="307"/>
    </location>
</feature>
<feature type="transmembrane region" description="Helical" evidence="10">
    <location>
        <begin position="256"/>
        <end position="278"/>
    </location>
</feature>
<dbReference type="AlphaFoldDB" id="A0A9Q0LJX6"/>
<proteinExistence type="inferred from homology"/>
<accession>A0A9Q0LJX6</accession>
<protein>
    <recommendedName>
        <fullName evidence="10">Mannosyltransferase</fullName>
        <ecNumber evidence="10">2.4.1.-</ecNumber>
    </recommendedName>
</protein>
<evidence type="ECO:0000256" key="10">
    <source>
        <dbReference type="RuleBase" id="RU363075"/>
    </source>
</evidence>
<evidence type="ECO:0000256" key="9">
    <source>
        <dbReference type="ARBA" id="ARBA00023136"/>
    </source>
</evidence>
<comment type="subcellular location">
    <subcellularLocation>
        <location evidence="1 10">Endoplasmic reticulum membrane</location>
        <topology evidence="1 10">Multi-pass membrane protein</topology>
    </subcellularLocation>
</comment>
<feature type="transmembrane region" description="Helical" evidence="10">
    <location>
        <begin position="313"/>
        <end position="331"/>
    </location>
</feature>
<keyword evidence="9 10" id="KW-0472">Membrane</keyword>
<dbReference type="GO" id="GO:0000026">
    <property type="term" value="F:alpha-1,2-mannosyltransferase activity"/>
    <property type="evidence" value="ECO:0007669"/>
    <property type="project" value="TreeGrafter"/>
</dbReference>
<reference evidence="11" key="1">
    <citation type="submission" date="2022-10" db="EMBL/GenBank/DDBJ databases">
        <title>Novel sulphate-reducing endosymbionts in the free-living metamonad Anaeramoeba.</title>
        <authorList>
            <person name="Jerlstrom-Hultqvist J."/>
            <person name="Cepicka I."/>
            <person name="Gallot-Lavallee L."/>
            <person name="Salas-Leiva D."/>
            <person name="Curtis B.A."/>
            <person name="Zahonova K."/>
            <person name="Pipaliya S."/>
            <person name="Dacks J."/>
            <person name="Roger A.J."/>
        </authorList>
    </citation>
    <scope>NUCLEOTIDE SEQUENCE</scope>
    <source>
        <strain evidence="11">BMAN</strain>
    </source>
</reference>
<dbReference type="EC" id="2.4.1.-" evidence="10"/>
<evidence type="ECO:0000256" key="5">
    <source>
        <dbReference type="ARBA" id="ARBA00022679"/>
    </source>
</evidence>
<dbReference type="Pfam" id="PF03901">
    <property type="entry name" value="Glyco_transf_22"/>
    <property type="match status" value="1"/>
</dbReference>
<dbReference type="GO" id="GO:0006487">
    <property type="term" value="P:protein N-linked glycosylation"/>
    <property type="evidence" value="ECO:0007669"/>
    <property type="project" value="TreeGrafter"/>
</dbReference>
<dbReference type="PANTHER" id="PTHR22760:SF2">
    <property type="entry name" value="ALPHA-1,2-MANNOSYLTRANSFERASE ALG9"/>
    <property type="match status" value="1"/>
</dbReference>
<feature type="transmembrane region" description="Helical" evidence="10">
    <location>
        <begin position="404"/>
        <end position="424"/>
    </location>
</feature>
<feature type="transmembrane region" description="Helical" evidence="10">
    <location>
        <begin position="200"/>
        <end position="225"/>
    </location>
</feature>
<evidence type="ECO:0000256" key="3">
    <source>
        <dbReference type="ARBA" id="ARBA00007063"/>
    </source>
</evidence>
<evidence type="ECO:0000256" key="6">
    <source>
        <dbReference type="ARBA" id="ARBA00022692"/>
    </source>
</evidence>
<keyword evidence="8 10" id="KW-1133">Transmembrane helix</keyword>
<comment type="similarity">
    <text evidence="3 10">Belongs to the glycosyltransferase 22 family.</text>
</comment>
<keyword evidence="12" id="KW-1185">Reference proteome</keyword>
<keyword evidence="4 10" id="KW-0328">Glycosyltransferase</keyword>
<feature type="transmembrane region" description="Helical" evidence="10">
    <location>
        <begin position="165"/>
        <end position="188"/>
    </location>
</feature>
<evidence type="ECO:0000256" key="4">
    <source>
        <dbReference type="ARBA" id="ARBA00022676"/>
    </source>
</evidence>
<sequence>MNNNFSVLISFLTSIPFSLFLLLTSFLVYSVFDFPVDSNEVYNNLEPIHSLIYGFGFQQNTNYTQNFFHCILSLIAIPFAKLSVNKITIFFILRSSMACFSAFSLGYFVSGVKRVFGNFPTFFFILFLSFNTAIAKASRSIVPGSFLMISSSLIFGAFLNQNESLFVFSLLFFSFSGQKILLLFWIPYCIHLAGKKFFSFIKIFLFSFLFWFGFFVLFGFFVSFLTKQSFFQSLNNLWFATHRFEKMALVLKKEGIWNFLWDFHIHLFFSFLGILFVFQKLKSNKNFFFINLVSPLIFFLNPFGFGVDFEYVSYPYLLLSSSIGISSFFGLNNIFGNQTERNEVFEFQQQKLDHLIQNQEENKIQQNISNKEIVPQKHKLIKENLKRLKELRKPEKDQHQNKKFIILISILIFFILLFFFLRIFSLHFKTGCATRTWANLADLESENDPKKNDKKKNFCILKDWKYFPSSFFVPKKNFKIKMLLNPKSGKKEDQPFLNSKYGLLKEKSHFEKLDAFCDILDCDFIFLHINKKENMVDFDSIIRFDNWKIFEHKKCIRENLNPLLSLFSWLNQKYYSEHWVILKEIQKNKTFLERIKSIFDFF</sequence>
<evidence type="ECO:0000256" key="1">
    <source>
        <dbReference type="ARBA" id="ARBA00004477"/>
    </source>
</evidence>
<evidence type="ECO:0000313" key="11">
    <source>
        <dbReference type="EMBL" id="KAJ5072530.1"/>
    </source>
</evidence>
<keyword evidence="5" id="KW-0808">Transferase</keyword>
<feature type="transmembrane region" description="Helical" evidence="10">
    <location>
        <begin position="115"/>
        <end position="134"/>
    </location>
</feature>
<dbReference type="PANTHER" id="PTHR22760">
    <property type="entry name" value="GLYCOSYLTRANSFERASE"/>
    <property type="match status" value="1"/>
</dbReference>
<evidence type="ECO:0000256" key="2">
    <source>
        <dbReference type="ARBA" id="ARBA00004922"/>
    </source>
</evidence>
<dbReference type="GO" id="GO:0005789">
    <property type="term" value="C:endoplasmic reticulum membrane"/>
    <property type="evidence" value="ECO:0007669"/>
    <property type="project" value="UniProtKB-SubCell"/>
</dbReference>
<comment type="pathway">
    <text evidence="2">Protein modification; protein glycosylation.</text>
</comment>
<evidence type="ECO:0000313" key="12">
    <source>
        <dbReference type="Proteomes" id="UP001149090"/>
    </source>
</evidence>
<feature type="transmembrane region" description="Helical" evidence="10">
    <location>
        <begin position="7"/>
        <end position="32"/>
    </location>
</feature>
<dbReference type="InterPro" id="IPR005599">
    <property type="entry name" value="GPI_mannosylTrfase"/>
</dbReference>
<gene>
    <name evidence="11" type="ORF">M0811_01545</name>
</gene>
<dbReference type="OrthoDB" id="497541at2759"/>